<dbReference type="PANTHER" id="PTHR23220:SF4">
    <property type="entry name" value="INTEGRIN ALPHA-V"/>
    <property type="match status" value="1"/>
</dbReference>
<keyword evidence="5" id="KW-0401">Integrin</keyword>
<sequence>VNIFSGANMVSMVNFTGSQMAAYFGHSVAASDVNSDGLVDLLVGAPLFMDRGLDGKLREVGQVSVYLGRGGFSFQTPQLLTGSEVYARYGSVIAAVGDLDRDGYNVFLSLMSSVLFCPPPPDVAISAPYGGPNHNGLVYIHNGLPSGIDPTPSQVLRGKWASSYMPASFGYSMTGNIDIDQNGYPGKHTCIKRPSKELACCWE</sequence>
<dbReference type="InterPro" id="IPR013517">
    <property type="entry name" value="FG-GAP"/>
</dbReference>
<evidence type="ECO:0000256" key="3">
    <source>
        <dbReference type="ARBA" id="ARBA00023180"/>
    </source>
</evidence>
<reference evidence="6 7" key="1">
    <citation type="submission" date="2021-06" db="EMBL/GenBank/DDBJ databases">
        <authorList>
            <person name="Palmer J.M."/>
        </authorList>
    </citation>
    <scope>NUCLEOTIDE SEQUENCE [LARGE SCALE GENOMIC DNA]</scope>
    <source>
        <strain evidence="6 7">XR_2019</strain>
        <tissue evidence="6">Muscle</tissue>
    </source>
</reference>
<dbReference type="InterPro" id="IPR000413">
    <property type="entry name" value="Integrin_alpha"/>
</dbReference>
<dbReference type="SMART" id="SM00191">
    <property type="entry name" value="Int_alpha"/>
    <property type="match status" value="2"/>
</dbReference>
<dbReference type="Gene3D" id="2.130.10.130">
    <property type="entry name" value="Integrin alpha, N-terminal"/>
    <property type="match status" value="1"/>
</dbReference>
<dbReference type="EMBL" id="JAHRIM010012072">
    <property type="protein sequence ID" value="MEQ2261112.1"/>
    <property type="molecule type" value="Genomic_DNA"/>
</dbReference>
<evidence type="ECO:0000256" key="4">
    <source>
        <dbReference type="PROSITE-ProRule" id="PRU00803"/>
    </source>
</evidence>
<dbReference type="PROSITE" id="PS51470">
    <property type="entry name" value="FG_GAP"/>
    <property type="match status" value="1"/>
</dbReference>
<comment type="subcellular location">
    <subcellularLocation>
        <location evidence="5">Membrane</location>
        <topology evidence="5">Single-pass type I membrane protein</topology>
    </subcellularLocation>
</comment>
<evidence type="ECO:0000256" key="5">
    <source>
        <dbReference type="RuleBase" id="RU003762"/>
    </source>
</evidence>
<gene>
    <name evidence="6" type="ORF">XENORESO_005855</name>
</gene>
<evidence type="ECO:0000313" key="6">
    <source>
        <dbReference type="EMBL" id="MEQ2261112.1"/>
    </source>
</evidence>
<evidence type="ECO:0000256" key="1">
    <source>
        <dbReference type="ARBA" id="ARBA00022729"/>
    </source>
</evidence>
<keyword evidence="2" id="KW-0677">Repeat</keyword>
<feature type="non-terminal residue" evidence="6">
    <location>
        <position position="1"/>
    </location>
</feature>
<accession>A0ABV0VXW0</accession>
<dbReference type="PRINTS" id="PR01185">
    <property type="entry name" value="INTEGRINA"/>
</dbReference>
<organism evidence="6 7">
    <name type="scientific">Xenotaenia resolanae</name>
    <dbReference type="NCBI Taxonomy" id="208358"/>
    <lineage>
        <taxon>Eukaryota</taxon>
        <taxon>Metazoa</taxon>
        <taxon>Chordata</taxon>
        <taxon>Craniata</taxon>
        <taxon>Vertebrata</taxon>
        <taxon>Euteleostomi</taxon>
        <taxon>Actinopterygii</taxon>
        <taxon>Neopterygii</taxon>
        <taxon>Teleostei</taxon>
        <taxon>Neoteleostei</taxon>
        <taxon>Acanthomorphata</taxon>
        <taxon>Ovalentaria</taxon>
        <taxon>Atherinomorphae</taxon>
        <taxon>Cyprinodontiformes</taxon>
        <taxon>Goodeidae</taxon>
        <taxon>Xenotaenia</taxon>
    </lineage>
</organism>
<dbReference type="InterPro" id="IPR013519">
    <property type="entry name" value="Int_alpha_beta-p"/>
</dbReference>
<keyword evidence="7" id="KW-1185">Reference proteome</keyword>
<keyword evidence="3" id="KW-0325">Glycoprotein</keyword>
<keyword evidence="5" id="KW-0130">Cell adhesion</keyword>
<comment type="similarity">
    <text evidence="5">Belongs to the integrin alpha chain family.</text>
</comment>
<keyword evidence="1" id="KW-0732">Signal</keyword>
<dbReference type="InterPro" id="IPR028994">
    <property type="entry name" value="Integrin_alpha_N"/>
</dbReference>
<keyword evidence="5" id="KW-0675">Receptor</keyword>
<dbReference type="SUPFAM" id="SSF69318">
    <property type="entry name" value="Integrin alpha N-terminal domain"/>
    <property type="match status" value="1"/>
</dbReference>
<comment type="caution">
    <text evidence="6">The sequence shown here is derived from an EMBL/GenBank/DDBJ whole genome shotgun (WGS) entry which is preliminary data.</text>
</comment>
<evidence type="ECO:0000313" key="7">
    <source>
        <dbReference type="Proteomes" id="UP001444071"/>
    </source>
</evidence>
<proteinExistence type="inferred from homology"/>
<feature type="repeat" description="FG-GAP" evidence="4">
    <location>
        <begin position="10"/>
        <end position="75"/>
    </location>
</feature>
<dbReference type="Pfam" id="PF01839">
    <property type="entry name" value="FG-GAP"/>
    <property type="match status" value="1"/>
</dbReference>
<evidence type="ECO:0000256" key="2">
    <source>
        <dbReference type="ARBA" id="ARBA00022737"/>
    </source>
</evidence>
<dbReference type="PANTHER" id="PTHR23220">
    <property type="entry name" value="INTEGRIN ALPHA"/>
    <property type="match status" value="1"/>
</dbReference>
<dbReference type="Proteomes" id="UP001444071">
    <property type="component" value="Unassembled WGS sequence"/>
</dbReference>
<name>A0ABV0VXW0_9TELE</name>
<protein>
    <submittedName>
        <fullName evidence="6">Uncharacterized protein</fullName>
    </submittedName>
</protein>